<dbReference type="InterPro" id="IPR042003">
    <property type="entry name" value="Sortase_E"/>
</dbReference>
<name>A0A367YZ23_9ACTN</name>
<keyword evidence="6" id="KW-1185">Reference proteome</keyword>
<evidence type="ECO:0000313" key="6">
    <source>
        <dbReference type="Proteomes" id="UP000252770"/>
    </source>
</evidence>
<feature type="region of interest" description="Disordered" evidence="3">
    <location>
        <begin position="47"/>
        <end position="73"/>
    </location>
</feature>
<dbReference type="RefSeq" id="WP_114124868.1">
    <property type="nucleotide sequence ID" value="NZ_QOUI01000001.1"/>
</dbReference>
<keyword evidence="1" id="KW-0378">Hydrolase</keyword>
<evidence type="ECO:0000256" key="1">
    <source>
        <dbReference type="ARBA" id="ARBA00022801"/>
    </source>
</evidence>
<protein>
    <submittedName>
        <fullName evidence="5">Class E sortase</fullName>
    </submittedName>
</protein>
<keyword evidence="4" id="KW-1133">Transmembrane helix</keyword>
<dbReference type="SUPFAM" id="SSF63817">
    <property type="entry name" value="Sortase"/>
    <property type="match status" value="1"/>
</dbReference>
<dbReference type="NCBIfam" id="TIGR01076">
    <property type="entry name" value="sortase_fam"/>
    <property type="match status" value="1"/>
</dbReference>
<keyword evidence="4" id="KW-0812">Transmembrane</keyword>
<dbReference type="GO" id="GO:0016787">
    <property type="term" value="F:hydrolase activity"/>
    <property type="evidence" value="ECO:0007669"/>
    <property type="project" value="UniProtKB-KW"/>
</dbReference>
<evidence type="ECO:0000256" key="4">
    <source>
        <dbReference type="SAM" id="Phobius"/>
    </source>
</evidence>
<dbReference type="EMBL" id="QOUI01000001">
    <property type="protein sequence ID" value="RCK71165.1"/>
    <property type="molecule type" value="Genomic_DNA"/>
</dbReference>
<dbReference type="CDD" id="cd05830">
    <property type="entry name" value="Sortase_E"/>
    <property type="match status" value="1"/>
</dbReference>
<dbReference type="InterPro" id="IPR005754">
    <property type="entry name" value="Sortase"/>
</dbReference>
<gene>
    <name evidence="5" type="ORF">DT076_01520</name>
</gene>
<keyword evidence="4" id="KW-0472">Membrane</keyword>
<reference evidence="5 6" key="1">
    <citation type="submission" date="2018-07" db="EMBL/GenBank/DDBJ databases">
        <title>Desertimonas flava gen. nov. sp. nov.</title>
        <authorList>
            <person name="Liu S."/>
        </authorList>
    </citation>
    <scope>NUCLEOTIDE SEQUENCE [LARGE SCALE GENOMIC DNA]</scope>
    <source>
        <strain evidence="5 6">16Sb5-5</strain>
    </source>
</reference>
<sequence>MATARRSADGPARGRWARRIAGALVLAVVAVAPWLVPWEQLSGTSAEETAPARVLPGPGASSPRSPAQPRPDVDDVRELGEVVAAATGYHLPVSPEELAALSTTPGEYQELGRVQIPALDLDAAYGEGVHESVLAEGPGHWPGTPMPGQEGNAVISGHRNTHTQPFKELDELEPGDAVVVSTAGGSTTYEVTGTTIVPEEEYKDAVLAQPGPGTREVTLFACHPEGNPVYRIVVRAEAR</sequence>
<evidence type="ECO:0000313" key="5">
    <source>
        <dbReference type="EMBL" id="RCK71165.1"/>
    </source>
</evidence>
<dbReference type="Gene3D" id="2.40.260.10">
    <property type="entry name" value="Sortase"/>
    <property type="match status" value="1"/>
</dbReference>
<accession>A0A367YZ23</accession>
<comment type="caution">
    <text evidence="5">The sequence shown here is derived from an EMBL/GenBank/DDBJ whole genome shotgun (WGS) entry which is preliminary data.</text>
</comment>
<evidence type="ECO:0000256" key="3">
    <source>
        <dbReference type="SAM" id="MobiDB-lite"/>
    </source>
</evidence>
<feature type="compositionally biased region" description="Low complexity" evidence="3">
    <location>
        <begin position="56"/>
        <end position="67"/>
    </location>
</feature>
<proteinExistence type="predicted"/>
<dbReference type="Pfam" id="PF04203">
    <property type="entry name" value="Sortase"/>
    <property type="match status" value="1"/>
</dbReference>
<organism evidence="5 6">
    <name type="scientific">Desertihabitans brevis</name>
    <dbReference type="NCBI Taxonomy" id="2268447"/>
    <lineage>
        <taxon>Bacteria</taxon>
        <taxon>Bacillati</taxon>
        <taxon>Actinomycetota</taxon>
        <taxon>Actinomycetes</taxon>
        <taxon>Propionibacteriales</taxon>
        <taxon>Propionibacteriaceae</taxon>
        <taxon>Desertihabitans</taxon>
    </lineage>
</organism>
<feature type="active site" description="Acyl-thioester intermediate" evidence="2">
    <location>
        <position position="222"/>
    </location>
</feature>
<dbReference type="InterPro" id="IPR023365">
    <property type="entry name" value="Sortase_dom-sf"/>
</dbReference>
<dbReference type="Proteomes" id="UP000252770">
    <property type="component" value="Unassembled WGS sequence"/>
</dbReference>
<evidence type="ECO:0000256" key="2">
    <source>
        <dbReference type="PIRSR" id="PIRSR605754-1"/>
    </source>
</evidence>
<feature type="active site" description="Proton donor/acceptor" evidence="2">
    <location>
        <position position="158"/>
    </location>
</feature>
<dbReference type="AlphaFoldDB" id="A0A367YZ23"/>
<feature type="transmembrane region" description="Helical" evidence="4">
    <location>
        <begin position="20"/>
        <end position="38"/>
    </location>
</feature>